<dbReference type="SUPFAM" id="SSF56176">
    <property type="entry name" value="FAD-binding/transporter-associated domain-like"/>
    <property type="match status" value="1"/>
</dbReference>
<dbReference type="SMART" id="SM01092">
    <property type="entry name" value="CO_deh_flav_C"/>
    <property type="match status" value="1"/>
</dbReference>
<dbReference type="Pfam" id="PF00941">
    <property type="entry name" value="FAD_binding_5"/>
    <property type="match status" value="1"/>
</dbReference>
<evidence type="ECO:0000313" key="6">
    <source>
        <dbReference type="Proteomes" id="UP000650524"/>
    </source>
</evidence>
<dbReference type="InterPro" id="IPR002346">
    <property type="entry name" value="Mopterin_DH_FAD-bd"/>
</dbReference>
<gene>
    <name evidence="5" type="ORF">H8E19_12355</name>
</gene>
<dbReference type="InterPro" id="IPR036683">
    <property type="entry name" value="CO_DH_flav_C_dom_sf"/>
</dbReference>
<dbReference type="InterPro" id="IPR016169">
    <property type="entry name" value="FAD-bd_PCMH_sub2"/>
</dbReference>
<dbReference type="PROSITE" id="PS51387">
    <property type="entry name" value="FAD_PCMH"/>
    <property type="match status" value="1"/>
</dbReference>
<dbReference type="PANTHER" id="PTHR42659">
    <property type="entry name" value="XANTHINE DEHYDROGENASE SUBUNIT C-RELATED"/>
    <property type="match status" value="1"/>
</dbReference>
<dbReference type="Gene3D" id="3.30.465.10">
    <property type="match status" value="1"/>
</dbReference>
<dbReference type="GO" id="GO:0071949">
    <property type="term" value="F:FAD binding"/>
    <property type="evidence" value="ECO:0007669"/>
    <property type="project" value="InterPro"/>
</dbReference>
<dbReference type="EMBL" id="JACNJD010000262">
    <property type="protein sequence ID" value="MBC8178188.1"/>
    <property type="molecule type" value="Genomic_DNA"/>
</dbReference>
<dbReference type="InterPro" id="IPR036318">
    <property type="entry name" value="FAD-bd_PCMH-like_sf"/>
</dbReference>
<comment type="caution">
    <text evidence="5">The sequence shown here is derived from an EMBL/GenBank/DDBJ whole genome shotgun (WGS) entry which is preliminary data.</text>
</comment>
<dbReference type="Proteomes" id="UP000650524">
    <property type="component" value="Unassembled WGS sequence"/>
</dbReference>
<dbReference type="GO" id="GO:0016491">
    <property type="term" value="F:oxidoreductase activity"/>
    <property type="evidence" value="ECO:0007669"/>
    <property type="project" value="UniProtKB-KW"/>
</dbReference>
<proteinExistence type="predicted"/>
<dbReference type="FunFam" id="3.30.465.10:FF:000017">
    <property type="entry name" value="Xanthine dehydrogenase, FAD binding subunit"/>
    <property type="match status" value="1"/>
</dbReference>
<evidence type="ECO:0000256" key="3">
    <source>
        <dbReference type="ARBA" id="ARBA00023002"/>
    </source>
</evidence>
<reference evidence="5 6" key="1">
    <citation type="submission" date="2020-08" db="EMBL/GenBank/DDBJ databases">
        <title>Bridging the membrane lipid divide: bacteria of the FCB group superphylum have the potential to synthesize archaeal ether lipids.</title>
        <authorList>
            <person name="Villanueva L."/>
            <person name="Von Meijenfeldt F.A.B."/>
            <person name="Westbye A.B."/>
            <person name="Yadav S."/>
            <person name="Hopmans E.C."/>
            <person name="Dutilh B.E."/>
            <person name="Sinninghe Damste J.S."/>
        </authorList>
    </citation>
    <scope>NUCLEOTIDE SEQUENCE [LARGE SCALE GENOMIC DNA]</scope>
    <source>
        <strain evidence="5">NIOZ-UU27</strain>
    </source>
</reference>
<organism evidence="5 6">
    <name type="scientific">Candidatus Desulfacyla euxinica</name>
    <dbReference type="NCBI Taxonomy" id="2841693"/>
    <lineage>
        <taxon>Bacteria</taxon>
        <taxon>Deltaproteobacteria</taxon>
        <taxon>Candidatus Desulfacyla</taxon>
    </lineage>
</organism>
<keyword evidence="2" id="KW-0274">FAD</keyword>
<keyword evidence="3" id="KW-0560">Oxidoreductase</keyword>
<dbReference type="Pfam" id="PF03450">
    <property type="entry name" value="CO_deh_flav_C"/>
    <property type="match status" value="1"/>
</dbReference>
<keyword evidence="1" id="KW-0285">Flavoprotein</keyword>
<dbReference type="InterPro" id="IPR005107">
    <property type="entry name" value="CO_DH_flav_C"/>
</dbReference>
<evidence type="ECO:0000256" key="2">
    <source>
        <dbReference type="ARBA" id="ARBA00022827"/>
    </source>
</evidence>
<dbReference type="InterPro" id="IPR051312">
    <property type="entry name" value="Diverse_Substr_Oxidored"/>
</dbReference>
<name>A0A8J6N1R1_9DELT</name>
<evidence type="ECO:0000256" key="1">
    <source>
        <dbReference type="ARBA" id="ARBA00022630"/>
    </source>
</evidence>
<dbReference type="InterPro" id="IPR016167">
    <property type="entry name" value="FAD-bd_PCMH_sub1"/>
</dbReference>
<dbReference type="PANTHER" id="PTHR42659:SF2">
    <property type="entry name" value="XANTHINE DEHYDROGENASE SUBUNIT C-RELATED"/>
    <property type="match status" value="1"/>
</dbReference>
<sequence length="292" mass="31891">MIDCDYLRPDNLEEALGLLKEHGPRATLIAGGTDVMAKIRNTKKTPEVLVSIRGLKDLKYIDKRSGYHIGALTTHRMLEQSELVKAELSALHDGASRVGSVQVRNVATLGGNICNAAPSADTAGPLLVLDALVFMEGPEGIRSVPITEFFTGTYKTVLKKDEVLTEIKIPGEMEHFGSAYWKHSRRKAMNLPILGIAVSLKLEGEIISDVRIALTVAAPTPVRANKAEDFLKGKALSDEALNEAGKIAASTECCSLRDSLRGEAWYRGEIIEVYVPRMARLAAERIAQRRSK</sequence>
<feature type="domain" description="FAD-binding PCMH-type" evidence="4">
    <location>
        <begin position="1"/>
        <end position="174"/>
    </location>
</feature>
<evidence type="ECO:0000313" key="5">
    <source>
        <dbReference type="EMBL" id="MBC8178188.1"/>
    </source>
</evidence>
<dbReference type="Gene3D" id="3.30.390.50">
    <property type="entry name" value="CO dehydrogenase flavoprotein, C-terminal domain"/>
    <property type="match status" value="1"/>
</dbReference>
<dbReference type="SUPFAM" id="SSF55447">
    <property type="entry name" value="CO dehydrogenase flavoprotein C-terminal domain-like"/>
    <property type="match status" value="1"/>
</dbReference>
<accession>A0A8J6N1R1</accession>
<dbReference type="Gene3D" id="3.30.43.10">
    <property type="entry name" value="Uridine Diphospho-n-acetylenolpyruvylglucosamine Reductase, domain 2"/>
    <property type="match status" value="1"/>
</dbReference>
<evidence type="ECO:0000259" key="4">
    <source>
        <dbReference type="PROSITE" id="PS51387"/>
    </source>
</evidence>
<dbReference type="InterPro" id="IPR016166">
    <property type="entry name" value="FAD-bd_PCMH"/>
</dbReference>
<protein>
    <submittedName>
        <fullName evidence="5">FAD binding domain-containing protein</fullName>
    </submittedName>
</protein>
<dbReference type="AlphaFoldDB" id="A0A8J6N1R1"/>